<comment type="caution">
    <text evidence="4">The sequence shown here is derived from an EMBL/GenBank/DDBJ whole genome shotgun (WGS) entry which is preliminary data.</text>
</comment>
<evidence type="ECO:0000256" key="2">
    <source>
        <dbReference type="SAM" id="Phobius"/>
    </source>
</evidence>
<dbReference type="InterPro" id="IPR011050">
    <property type="entry name" value="Pectin_lyase_fold/virulence"/>
</dbReference>
<keyword evidence="2" id="KW-1133">Transmembrane helix</keyword>
<feature type="chain" id="PRO_5044255907" description="Right handed beta helix domain-containing protein" evidence="3">
    <location>
        <begin position="16"/>
        <end position="782"/>
    </location>
</feature>
<evidence type="ECO:0008006" key="6">
    <source>
        <dbReference type="Google" id="ProtNLM"/>
    </source>
</evidence>
<feature type="transmembrane region" description="Helical" evidence="2">
    <location>
        <begin position="710"/>
        <end position="732"/>
    </location>
</feature>
<accession>A0AB34IHZ4</accession>
<name>A0AB34IHZ4_PRYPA</name>
<proteinExistence type="predicted"/>
<organism evidence="4 5">
    <name type="scientific">Prymnesium parvum</name>
    <name type="common">Toxic golden alga</name>
    <dbReference type="NCBI Taxonomy" id="97485"/>
    <lineage>
        <taxon>Eukaryota</taxon>
        <taxon>Haptista</taxon>
        <taxon>Haptophyta</taxon>
        <taxon>Prymnesiophyceae</taxon>
        <taxon>Prymnesiales</taxon>
        <taxon>Prymnesiaceae</taxon>
        <taxon>Prymnesium</taxon>
    </lineage>
</organism>
<evidence type="ECO:0000256" key="1">
    <source>
        <dbReference type="SAM" id="MobiDB-lite"/>
    </source>
</evidence>
<dbReference type="AlphaFoldDB" id="A0AB34IHZ4"/>
<feature type="signal peptide" evidence="3">
    <location>
        <begin position="1"/>
        <end position="15"/>
    </location>
</feature>
<keyword evidence="3" id="KW-0732">Signal</keyword>
<evidence type="ECO:0000313" key="5">
    <source>
        <dbReference type="Proteomes" id="UP001515480"/>
    </source>
</evidence>
<evidence type="ECO:0000256" key="3">
    <source>
        <dbReference type="SAM" id="SignalP"/>
    </source>
</evidence>
<keyword evidence="2" id="KW-0472">Membrane</keyword>
<reference evidence="4 5" key="1">
    <citation type="journal article" date="2024" name="Science">
        <title>Giant polyketide synthase enzymes in the biosynthesis of giant marine polyether toxins.</title>
        <authorList>
            <person name="Fallon T.R."/>
            <person name="Shende V.V."/>
            <person name="Wierzbicki I.H."/>
            <person name="Pendleton A.L."/>
            <person name="Watervoot N.F."/>
            <person name="Auber R.P."/>
            <person name="Gonzalez D.J."/>
            <person name="Wisecaver J.H."/>
            <person name="Moore B.S."/>
        </authorList>
    </citation>
    <scope>NUCLEOTIDE SEQUENCE [LARGE SCALE GENOMIC DNA]</scope>
    <source>
        <strain evidence="4 5">12B1</strain>
    </source>
</reference>
<feature type="region of interest" description="Disordered" evidence="1">
    <location>
        <begin position="763"/>
        <end position="782"/>
    </location>
</feature>
<gene>
    <name evidence="4" type="ORF">AB1Y20_013960</name>
</gene>
<keyword evidence="2" id="KW-0812">Transmembrane</keyword>
<evidence type="ECO:0000313" key="4">
    <source>
        <dbReference type="EMBL" id="KAL1498647.1"/>
    </source>
</evidence>
<dbReference type="EMBL" id="JBGBPQ010000027">
    <property type="protein sequence ID" value="KAL1498647.1"/>
    <property type="molecule type" value="Genomic_DNA"/>
</dbReference>
<protein>
    <recommendedName>
        <fullName evidence="6">Right handed beta helix domain-containing protein</fullName>
    </recommendedName>
</protein>
<keyword evidence="5" id="KW-1185">Reference proteome</keyword>
<dbReference type="Proteomes" id="UP001515480">
    <property type="component" value="Unassembled WGS sequence"/>
</dbReference>
<dbReference type="SUPFAM" id="SSF51126">
    <property type="entry name" value="Pectin lyase-like"/>
    <property type="match status" value="1"/>
</dbReference>
<sequence>MALVLLAAMAGDVSHVLVVTSLGDEADTTCPASPAANCTYREALRTATAYTDHLPVHIRLPPGRIVLGGDAIEQLVPGKDIVITGDPSGKSVIDGVGRLQLLVAHPDVNVNATSVTFHNGSASRNFGTSDQGGAIVNHGRMFLHRCTFVSNTATAGGGAIMNNGFLYMSDGLVVDSVSAESAGAINSQGPDAQVELHRCEFRRNRAGQAGGAINNAGRSMHVVDSTFFDHSAHTVGGTIHSTKGLLHIENSTMVRSSAGSGGILANGCEDGECSALVAQDVVFAGGLAAVFQGGAILNTASMQLTSCHFEGNYANNTGNYPQGASIAIAQMNSTNTLLNVTFDGNYSASRMVQGGMWPSEVWVGIGDATLDCTFCTFKNCHANMIAFAPKPGLLRARLRGASFCEESRTWGESASISPEAVQLIQGCDELPPQCGKHAECTEHLDASAGSSGLGVSCSCPTAHNSSSQLEQEWGYAYGSSPTIVGSSDFDGCFKQWVATLDSLETDSCELTPAFSKGDKNASCCALRPTKSVTVRPVADAFDHSTASPTSETVPLSKETPSAIVQIKVTSFDKSSEEEYPLLMAWVPGNVHCVNTSSVPCYNASGLVQPCISQTLYPVHELVGTMPCITDPVTAPHCSYAQFDFSKCTCPACRPNFVYACHCDGMADGSIACDENGELTKCDCRSSYAYPPAAPPPYAPPPSPPPSKAGLIAGVVVASLVALAGLCCGLKIYRRRRARRFEAAYSNLLLDPVRDVDVTLDETLSRPQEGVQQQHATEFVRED</sequence>